<protein>
    <submittedName>
        <fullName evidence="1">Methyltransferase domain-containing protein</fullName>
    </submittedName>
</protein>
<dbReference type="Gene3D" id="3.40.50.150">
    <property type="entry name" value="Vaccinia Virus protein VP39"/>
    <property type="match status" value="1"/>
</dbReference>
<dbReference type="SUPFAM" id="SSF53335">
    <property type="entry name" value="S-adenosyl-L-methionine-dependent methyltransferases"/>
    <property type="match status" value="1"/>
</dbReference>
<dbReference type="GO" id="GO:0032259">
    <property type="term" value="P:methylation"/>
    <property type="evidence" value="ECO:0007669"/>
    <property type="project" value="UniProtKB-KW"/>
</dbReference>
<reference evidence="2" key="1">
    <citation type="submission" date="2016-10" db="EMBL/GenBank/DDBJ databases">
        <authorList>
            <person name="Varghese N."/>
            <person name="Submissions S."/>
        </authorList>
    </citation>
    <scope>NUCLEOTIDE SEQUENCE [LARGE SCALE GENOMIC DNA]</scope>
    <source>
        <strain evidence="2">FP5</strain>
    </source>
</reference>
<keyword evidence="1" id="KW-0489">Methyltransferase</keyword>
<keyword evidence="1" id="KW-0808">Transferase</keyword>
<dbReference type="GO" id="GO:0008168">
    <property type="term" value="F:methyltransferase activity"/>
    <property type="evidence" value="ECO:0007669"/>
    <property type="project" value="UniProtKB-KW"/>
</dbReference>
<proteinExistence type="predicted"/>
<dbReference type="Proteomes" id="UP000198897">
    <property type="component" value="Unassembled WGS sequence"/>
</dbReference>
<accession>A0A1I2NQW0</accession>
<dbReference type="PANTHER" id="PTHR43861:SF1">
    <property type="entry name" value="TRANS-ACONITATE 2-METHYLTRANSFERASE"/>
    <property type="match status" value="1"/>
</dbReference>
<dbReference type="CDD" id="cd02440">
    <property type="entry name" value="AdoMet_MTases"/>
    <property type="match status" value="1"/>
</dbReference>
<evidence type="ECO:0000313" key="1">
    <source>
        <dbReference type="EMBL" id="SFG06385.1"/>
    </source>
</evidence>
<dbReference type="AlphaFoldDB" id="A0A1I2NQW0"/>
<sequence length="203" mass="23424">MVKNTGERVIPEYTDPMNNLLLEHFARYQFSLSYMHGRVLDLSCGAGYGTHMIAKQCKHLIDDVVGVDIDQEIIRYARGTYYHPKSSFEIHDAIDPHLSYHLGTFDVIVSFETYEHIKDEEKLLHNYYQLLNPGGKLIISTPFGQGRGKECGSPFHVHQITPQEFQNLFTDYAKQEFFYQNGVLIEPPREDVYYPLGLAVCEK</sequence>
<evidence type="ECO:0000313" key="2">
    <source>
        <dbReference type="Proteomes" id="UP000198897"/>
    </source>
</evidence>
<dbReference type="Pfam" id="PF13489">
    <property type="entry name" value="Methyltransf_23"/>
    <property type="match status" value="1"/>
</dbReference>
<gene>
    <name evidence="1" type="ORF">SAMN05216353_12145</name>
</gene>
<organism evidence="1 2">
    <name type="scientific">Halobacillus alkaliphilus</name>
    <dbReference type="NCBI Taxonomy" id="396056"/>
    <lineage>
        <taxon>Bacteria</taxon>
        <taxon>Bacillati</taxon>
        <taxon>Bacillota</taxon>
        <taxon>Bacilli</taxon>
        <taxon>Bacillales</taxon>
        <taxon>Bacillaceae</taxon>
        <taxon>Halobacillus</taxon>
    </lineage>
</organism>
<dbReference type="InterPro" id="IPR029063">
    <property type="entry name" value="SAM-dependent_MTases_sf"/>
</dbReference>
<keyword evidence="2" id="KW-1185">Reference proteome</keyword>
<dbReference type="RefSeq" id="WP_089752270.1">
    <property type="nucleotide sequence ID" value="NZ_FOOG01000021.1"/>
</dbReference>
<dbReference type="OrthoDB" id="8936324at2"/>
<name>A0A1I2NQW0_9BACI</name>
<dbReference type="PANTHER" id="PTHR43861">
    <property type="entry name" value="TRANS-ACONITATE 2-METHYLTRANSFERASE-RELATED"/>
    <property type="match status" value="1"/>
</dbReference>
<dbReference type="EMBL" id="FOOG01000021">
    <property type="protein sequence ID" value="SFG06385.1"/>
    <property type="molecule type" value="Genomic_DNA"/>
</dbReference>